<name>A0ABU0FET1_9HYPH</name>
<keyword evidence="4" id="KW-0413">Isomerase</keyword>
<dbReference type="Proteomes" id="UP001237448">
    <property type="component" value="Unassembled WGS sequence"/>
</dbReference>
<dbReference type="PANTHER" id="PTHR43000">
    <property type="entry name" value="DTDP-D-GLUCOSE 4,6-DEHYDRATASE-RELATED"/>
    <property type="match status" value="1"/>
</dbReference>
<comment type="pathway">
    <text evidence="1">Bacterial outer membrane biogenesis; LPS O-antigen biosynthesis.</text>
</comment>
<proteinExistence type="inferred from homology"/>
<dbReference type="SUPFAM" id="SSF51735">
    <property type="entry name" value="NAD(P)-binding Rossmann-fold domains"/>
    <property type="match status" value="1"/>
</dbReference>
<evidence type="ECO:0000256" key="2">
    <source>
        <dbReference type="ARBA" id="ARBA00007637"/>
    </source>
</evidence>
<dbReference type="RefSeq" id="WP_307427644.1">
    <property type="nucleotide sequence ID" value="NZ_JAUSVK010000001.1"/>
</dbReference>
<feature type="domain" description="NAD-dependent epimerase/dehydratase" evidence="3">
    <location>
        <begin position="4"/>
        <end position="259"/>
    </location>
</feature>
<comment type="caution">
    <text evidence="4">The sequence shown here is derived from an EMBL/GenBank/DDBJ whole genome shotgun (WGS) entry which is preliminary data.</text>
</comment>
<reference evidence="4 5" key="1">
    <citation type="submission" date="2023-07" db="EMBL/GenBank/DDBJ databases">
        <title>Genomic Encyclopedia of Type Strains, Phase IV (KMG-IV): sequencing the most valuable type-strain genomes for metagenomic binning, comparative biology and taxonomic classification.</title>
        <authorList>
            <person name="Goeker M."/>
        </authorList>
    </citation>
    <scope>NUCLEOTIDE SEQUENCE [LARGE SCALE GENOMIC DNA]</scope>
    <source>
        <strain evidence="4 5">DSM 5896</strain>
    </source>
</reference>
<dbReference type="InterPro" id="IPR001509">
    <property type="entry name" value="Epimerase_deHydtase"/>
</dbReference>
<dbReference type="Pfam" id="PF01370">
    <property type="entry name" value="Epimerase"/>
    <property type="match status" value="1"/>
</dbReference>
<evidence type="ECO:0000259" key="3">
    <source>
        <dbReference type="Pfam" id="PF01370"/>
    </source>
</evidence>
<dbReference type="GO" id="GO:0003978">
    <property type="term" value="F:UDP-glucose 4-epimerase activity"/>
    <property type="evidence" value="ECO:0007669"/>
    <property type="project" value="UniProtKB-EC"/>
</dbReference>
<dbReference type="Gene3D" id="3.40.50.720">
    <property type="entry name" value="NAD(P)-binding Rossmann-like Domain"/>
    <property type="match status" value="1"/>
</dbReference>
<sequence>MSLLVTGGHGFVMSNLARLWLDRHPQERVTILDRDRPDEAARRFFAGVEDRIRWIAADILDPGAWHDEARRHGIDRIVHGAALTPFPWIDEARKEHDPEREAPGRVLDVNLGGTLGVLEFARGLPACRRLLIIGTGAVYGEAPRAGEPIAEDGPAAPRSLYAISKHAAELTARRFAELYGLPVVVARLAAVYGPMDRMLASRHIVCAPNKVTALALAGEAIRLGSAEGVGDWISVSDVAAALLMLLDAEALRHDAYNIASGRAETLARLAALTADLVPGTAWSVDPAEANVLPDAGREAGRWGGYHIGRMQEEFGWTPLPLAVRLAEYIDWRRDNELRGGPA</sequence>
<dbReference type="EC" id="5.1.3.2" evidence="4"/>
<dbReference type="EMBL" id="JAUSVK010000001">
    <property type="protein sequence ID" value="MDQ0392956.1"/>
    <property type="molecule type" value="Genomic_DNA"/>
</dbReference>
<accession>A0ABU0FET1</accession>
<dbReference type="InterPro" id="IPR036291">
    <property type="entry name" value="NAD(P)-bd_dom_sf"/>
</dbReference>
<protein>
    <submittedName>
        <fullName evidence="4">UDP-glucose 4-epimerase</fullName>
        <ecNumber evidence="4">5.1.3.2</ecNumber>
    </submittedName>
</protein>
<evidence type="ECO:0000313" key="4">
    <source>
        <dbReference type="EMBL" id="MDQ0392956.1"/>
    </source>
</evidence>
<gene>
    <name evidence="4" type="ORF">J3R73_002748</name>
</gene>
<organism evidence="4 5">
    <name type="scientific">Labrys monachus</name>
    <dbReference type="NCBI Taxonomy" id="217067"/>
    <lineage>
        <taxon>Bacteria</taxon>
        <taxon>Pseudomonadati</taxon>
        <taxon>Pseudomonadota</taxon>
        <taxon>Alphaproteobacteria</taxon>
        <taxon>Hyphomicrobiales</taxon>
        <taxon>Xanthobacteraceae</taxon>
        <taxon>Labrys</taxon>
    </lineage>
</organism>
<evidence type="ECO:0000256" key="1">
    <source>
        <dbReference type="ARBA" id="ARBA00005125"/>
    </source>
</evidence>
<keyword evidence="5" id="KW-1185">Reference proteome</keyword>
<evidence type="ECO:0000313" key="5">
    <source>
        <dbReference type="Proteomes" id="UP001237448"/>
    </source>
</evidence>
<comment type="similarity">
    <text evidence="2">Belongs to the NAD(P)-dependent epimerase/dehydratase family.</text>
</comment>